<dbReference type="SUPFAM" id="SSF56112">
    <property type="entry name" value="Protein kinase-like (PK-like)"/>
    <property type="match status" value="1"/>
</dbReference>
<keyword evidence="17" id="KW-1185">Reference proteome</keyword>
<feature type="binding site" evidence="13">
    <location>
        <position position="207"/>
    </location>
    <ligand>
        <name>ATP</name>
        <dbReference type="ChEBI" id="CHEBI:30616"/>
    </ligand>
</feature>
<dbReference type="FunFam" id="1.10.510.10:FF:000395">
    <property type="entry name" value="receptor-like serine/threonine-protein kinase NCRK"/>
    <property type="match status" value="1"/>
</dbReference>
<evidence type="ECO:0000259" key="15">
    <source>
        <dbReference type="PROSITE" id="PS50011"/>
    </source>
</evidence>
<protein>
    <recommendedName>
        <fullName evidence="2">non-specific serine/threonine protein kinase</fullName>
        <ecNumber evidence="2">2.7.11.1</ecNumber>
    </recommendedName>
</protein>
<dbReference type="PANTHER" id="PTHR47989:SF47">
    <property type="entry name" value="SERINE_THREONINE-PROTEIN KINASE PBL28-RELATED"/>
    <property type="match status" value="1"/>
</dbReference>
<dbReference type="PROSITE" id="PS00107">
    <property type="entry name" value="PROTEIN_KINASE_ATP"/>
    <property type="match status" value="1"/>
</dbReference>
<evidence type="ECO:0000256" key="9">
    <source>
        <dbReference type="ARBA" id="ARBA00022840"/>
    </source>
</evidence>
<dbReference type="Gene3D" id="1.10.510.10">
    <property type="entry name" value="Transferase(Phosphotransferase) domain 1"/>
    <property type="match status" value="1"/>
</dbReference>
<dbReference type="AlphaFoldDB" id="A0A8J5C5D0"/>
<comment type="catalytic activity">
    <reaction evidence="11">
        <text>L-threonyl-[protein] + ATP = O-phospho-L-threonyl-[protein] + ADP + H(+)</text>
        <dbReference type="Rhea" id="RHEA:46608"/>
        <dbReference type="Rhea" id="RHEA-COMP:11060"/>
        <dbReference type="Rhea" id="RHEA-COMP:11605"/>
        <dbReference type="ChEBI" id="CHEBI:15378"/>
        <dbReference type="ChEBI" id="CHEBI:30013"/>
        <dbReference type="ChEBI" id="CHEBI:30616"/>
        <dbReference type="ChEBI" id="CHEBI:61977"/>
        <dbReference type="ChEBI" id="CHEBI:456216"/>
        <dbReference type="EC" id="2.7.11.1"/>
    </reaction>
</comment>
<dbReference type="InterPro" id="IPR017441">
    <property type="entry name" value="Protein_kinase_ATP_BS"/>
</dbReference>
<evidence type="ECO:0000313" key="16">
    <source>
        <dbReference type="EMBL" id="KAG6467455.1"/>
    </source>
</evidence>
<evidence type="ECO:0000256" key="12">
    <source>
        <dbReference type="ARBA" id="ARBA00048679"/>
    </source>
</evidence>
<dbReference type="GO" id="GO:0005886">
    <property type="term" value="C:plasma membrane"/>
    <property type="evidence" value="ECO:0007669"/>
    <property type="project" value="UniProtKB-SubCell"/>
</dbReference>
<keyword evidence="4 14" id="KW-0723">Serine/threonine-protein kinase</keyword>
<accession>A0A8J5C5D0</accession>
<evidence type="ECO:0000256" key="2">
    <source>
        <dbReference type="ARBA" id="ARBA00012513"/>
    </source>
</evidence>
<evidence type="ECO:0000256" key="6">
    <source>
        <dbReference type="ARBA" id="ARBA00022679"/>
    </source>
</evidence>
<comment type="caution">
    <text evidence="16">The sequence shown here is derived from an EMBL/GenBank/DDBJ whole genome shotgun (WGS) entry which is preliminary data.</text>
</comment>
<keyword evidence="9 13" id="KW-0067">ATP-binding</keyword>
<organism evidence="16 17">
    <name type="scientific">Zingiber officinale</name>
    <name type="common">Ginger</name>
    <name type="synonym">Amomum zingiber</name>
    <dbReference type="NCBI Taxonomy" id="94328"/>
    <lineage>
        <taxon>Eukaryota</taxon>
        <taxon>Viridiplantae</taxon>
        <taxon>Streptophyta</taxon>
        <taxon>Embryophyta</taxon>
        <taxon>Tracheophyta</taxon>
        <taxon>Spermatophyta</taxon>
        <taxon>Magnoliopsida</taxon>
        <taxon>Liliopsida</taxon>
        <taxon>Zingiberales</taxon>
        <taxon>Zingiberaceae</taxon>
        <taxon>Zingiber</taxon>
    </lineage>
</organism>
<dbReference type="InterPro" id="IPR008271">
    <property type="entry name" value="Ser/Thr_kinase_AS"/>
</dbReference>
<keyword evidence="7 13" id="KW-0547">Nucleotide-binding</keyword>
<dbReference type="EC" id="2.7.11.1" evidence="2"/>
<evidence type="ECO:0000256" key="14">
    <source>
        <dbReference type="RuleBase" id="RU000304"/>
    </source>
</evidence>
<gene>
    <name evidence="16" type="ORF">ZIOFF_074711</name>
</gene>
<dbReference type="PANTHER" id="PTHR47989">
    <property type="entry name" value="OS01G0750732 PROTEIN"/>
    <property type="match status" value="1"/>
</dbReference>
<dbReference type="InterPro" id="IPR011009">
    <property type="entry name" value="Kinase-like_dom_sf"/>
</dbReference>
<keyword evidence="6" id="KW-0808">Transferase</keyword>
<keyword evidence="3" id="KW-1003">Cell membrane</keyword>
<evidence type="ECO:0000256" key="1">
    <source>
        <dbReference type="ARBA" id="ARBA00004236"/>
    </source>
</evidence>
<evidence type="ECO:0000313" key="17">
    <source>
        <dbReference type="Proteomes" id="UP000734854"/>
    </source>
</evidence>
<keyword evidence="5" id="KW-0597">Phosphoprotein</keyword>
<dbReference type="EMBL" id="JACMSC010000044">
    <property type="protein sequence ID" value="KAG6467455.1"/>
    <property type="molecule type" value="Genomic_DNA"/>
</dbReference>
<dbReference type="PROSITE" id="PS50011">
    <property type="entry name" value="PROTEIN_KINASE_DOM"/>
    <property type="match status" value="1"/>
</dbReference>
<evidence type="ECO:0000256" key="10">
    <source>
        <dbReference type="ARBA" id="ARBA00023136"/>
    </source>
</evidence>
<evidence type="ECO:0000256" key="3">
    <source>
        <dbReference type="ARBA" id="ARBA00022475"/>
    </source>
</evidence>
<evidence type="ECO:0000256" key="5">
    <source>
        <dbReference type="ARBA" id="ARBA00022553"/>
    </source>
</evidence>
<dbReference type="PROSITE" id="PS00108">
    <property type="entry name" value="PROTEIN_KINASE_ST"/>
    <property type="match status" value="1"/>
</dbReference>
<reference evidence="16 17" key="1">
    <citation type="submission" date="2020-08" db="EMBL/GenBank/DDBJ databases">
        <title>Plant Genome Project.</title>
        <authorList>
            <person name="Zhang R.-G."/>
        </authorList>
    </citation>
    <scope>NUCLEOTIDE SEQUENCE [LARGE SCALE GENOMIC DNA]</scope>
    <source>
        <tissue evidence="16">Rhizome</tissue>
    </source>
</reference>
<sequence>MKKAKQETFVAVDEEGEAGEVCGCCRFEEDEEGEDCRRWFEEDEEGEAKIFVVAAAAAGSNSASLRTRHPLEQGVYPIRPKGLDSQWSKDGSGFNALASIAAIADLIRPVTMLFKIVSAWNKRRRRGKSQDHWIYKPLDHWQLKGQTPSFKIRNCSSVFTLKEMEDATCMFSEENLLGKGGFGRVYKGTLKNGEIVAIKKMDLAPCKQADGEREFRVEVDILSRLEHPNLVTLIGYCADGRDRYISEFLINITSCAMFIVIANPGIREAKMDWPLRLKVALGAARALAYLHSSSAVGIPVLHRDFKSTNILLTQHFEAKISDFGLAKLMPNGEDIYATTKLLGTFGYFDPEYALVGIGSNILKFQSLDGTGKLTLQSDVYAYGVVLLELLTGRRAIELNQGPGDQNLLLQVRHLLNDRKKLRKVVDPEMAKGSYTMVSVSMFANLASRCVRLESSGRPSMAECVKELQLIICANMRV</sequence>
<proteinExistence type="inferred from homology"/>
<dbReference type="GO" id="GO:0005524">
    <property type="term" value="F:ATP binding"/>
    <property type="evidence" value="ECO:0007669"/>
    <property type="project" value="UniProtKB-UniRule"/>
</dbReference>
<comment type="catalytic activity">
    <reaction evidence="12">
        <text>L-seryl-[protein] + ATP = O-phospho-L-seryl-[protein] + ADP + H(+)</text>
        <dbReference type="Rhea" id="RHEA:17989"/>
        <dbReference type="Rhea" id="RHEA-COMP:9863"/>
        <dbReference type="Rhea" id="RHEA-COMP:11604"/>
        <dbReference type="ChEBI" id="CHEBI:15378"/>
        <dbReference type="ChEBI" id="CHEBI:29999"/>
        <dbReference type="ChEBI" id="CHEBI:30616"/>
        <dbReference type="ChEBI" id="CHEBI:83421"/>
        <dbReference type="ChEBI" id="CHEBI:456216"/>
        <dbReference type="EC" id="2.7.11.1"/>
    </reaction>
</comment>
<dbReference type="Gene3D" id="3.30.200.20">
    <property type="entry name" value="Phosphorylase Kinase, domain 1"/>
    <property type="match status" value="1"/>
</dbReference>
<evidence type="ECO:0000256" key="4">
    <source>
        <dbReference type="ARBA" id="ARBA00022527"/>
    </source>
</evidence>
<evidence type="ECO:0000256" key="11">
    <source>
        <dbReference type="ARBA" id="ARBA00047899"/>
    </source>
</evidence>
<evidence type="ECO:0000256" key="8">
    <source>
        <dbReference type="ARBA" id="ARBA00022777"/>
    </source>
</evidence>
<keyword evidence="8" id="KW-0418">Kinase</keyword>
<comment type="similarity">
    <text evidence="14">Belongs to the protein kinase superfamily.</text>
</comment>
<keyword evidence="10" id="KW-0472">Membrane</keyword>
<evidence type="ECO:0000256" key="7">
    <source>
        <dbReference type="ARBA" id="ARBA00022741"/>
    </source>
</evidence>
<name>A0A8J5C5D0_ZINOF</name>
<dbReference type="Proteomes" id="UP000734854">
    <property type="component" value="Unassembled WGS sequence"/>
</dbReference>
<evidence type="ECO:0000256" key="13">
    <source>
        <dbReference type="PROSITE-ProRule" id="PRU10141"/>
    </source>
</evidence>
<comment type="subcellular location">
    <subcellularLocation>
        <location evidence="1">Cell membrane</location>
    </subcellularLocation>
</comment>
<dbReference type="FunFam" id="3.30.200.20:FF:000178">
    <property type="entry name" value="serine/threonine-protein kinase PBS1-like"/>
    <property type="match status" value="1"/>
</dbReference>
<dbReference type="InterPro" id="IPR000719">
    <property type="entry name" value="Prot_kinase_dom"/>
</dbReference>
<dbReference type="Pfam" id="PF00069">
    <property type="entry name" value="Pkinase"/>
    <property type="match status" value="1"/>
</dbReference>
<dbReference type="GO" id="GO:0004674">
    <property type="term" value="F:protein serine/threonine kinase activity"/>
    <property type="evidence" value="ECO:0007669"/>
    <property type="project" value="UniProtKB-KW"/>
</dbReference>
<feature type="domain" description="Protein kinase" evidence="15">
    <location>
        <begin position="171"/>
        <end position="470"/>
    </location>
</feature>